<organism evidence="7">
    <name type="scientific">marine sediment metagenome</name>
    <dbReference type="NCBI Taxonomy" id="412755"/>
    <lineage>
        <taxon>unclassified sequences</taxon>
        <taxon>metagenomes</taxon>
        <taxon>ecological metagenomes</taxon>
    </lineage>
</organism>
<dbReference type="GO" id="GO:0008324">
    <property type="term" value="F:monoatomic cation transmembrane transporter activity"/>
    <property type="evidence" value="ECO:0007669"/>
    <property type="project" value="InterPro"/>
</dbReference>
<evidence type="ECO:0000256" key="3">
    <source>
        <dbReference type="ARBA" id="ARBA00022989"/>
    </source>
</evidence>
<dbReference type="InterPro" id="IPR027469">
    <property type="entry name" value="Cation_efflux_TMD_sf"/>
</dbReference>
<dbReference type="GO" id="GO:0016020">
    <property type="term" value="C:membrane"/>
    <property type="evidence" value="ECO:0007669"/>
    <property type="project" value="UniProtKB-SubCell"/>
</dbReference>
<reference evidence="7" key="1">
    <citation type="journal article" date="2014" name="Front. Microbiol.">
        <title>High frequency of phylogenetically diverse reductive dehalogenase-homologous genes in deep subseafloor sedimentary metagenomes.</title>
        <authorList>
            <person name="Kawai M."/>
            <person name="Futagami T."/>
            <person name="Toyoda A."/>
            <person name="Takaki Y."/>
            <person name="Nishi S."/>
            <person name="Hori S."/>
            <person name="Arai W."/>
            <person name="Tsubouchi T."/>
            <person name="Morono Y."/>
            <person name="Uchiyama I."/>
            <person name="Ito T."/>
            <person name="Fujiyama A."/>
            <person name="Inagaki F."/>
            <person name="Takami H."/>
        </authorList>
    </citation>
    <scope>NUCLEOTIDE SEQUENCE</scope>
    <source>
        <strain evidence="7">Expedition CK06-06</strain>
    </source>
</reference>
<feature type="non-terminal residue" evidence="7">
    <location>
        <position position="114"/>
    </location>
</feature>
<feature type="transmembrane region" description="Helical" evidence="5">
    <location>
        <begin position="82"/>
        <end position="103"/>
    </location>
</feature>
<evidence type="ECO:0000256" key="1">
    <source>
        <dbReference type="ARBA" id="ARBA00004141"/>
    </source>
</evidence>
<comment type="subcellular location">
    <subcellularLocation>
        <location evidence="1">Membrane</location>
        <topology evidence="1">Multi-pass membrane protein</topology>
    </subcellularLocation>
</comment>
<name>X1UEJ1_9ZZZZ</name>
<dbReference type="AlphaFoldDB" id="X1UEJ1"/>
<feature type="domain" description="Cation efflux protein transmembrane" evidence="6">
    <location>
        <begin position="29"/>
        <end position="81"/>
    </location>
</feature>
<feature type="transmembrane region" description="Helical" evidence="5">
    <location>
        <begin position="29"/>
        <end position="48"/>
    </location>
</feature>
<keyword evidence="2 5" id="KW-0812">Transmembrane</keyword>
<evidence type="ECO:0000256" key="5">
    <source>
        <dbReference type="SAM" id="Phobius"/>
    </source>
</evidence>
<dbReference type="EMBL" id="BARW01016413">
    <property type="protein sequence ID" value="GAI90764.1"/>
    <property type="molecule type" value="Genomic_DNA"/>
</dbReference>
<keyword evidence="3 5" id="KW-1133">Transmembrane helix</keyword>
<evidence type="ECO:0000256" key="4">
    <source>
        <dbReference type="ARBA" id="ARBA00023136"/>
    </source>
</evidence>
<dbReference type="Pfam" id="PF01545">
    <property type="entry name" value="Cation_efflux"/>
    <property type="match status" value="1"/>
</dbReference>
<gene>
    <name evidence="7" type="ORF">S12H4_28591</name>
</gene>
<dbReference type="Gene3D" id="1.20.1510.10">
    <property type="entry name" value="Cation efflux protein transmembrane domain"/>
    <property type="match status" value="1"/>
</dbReference>
<proteinExistence type="predicted"/>
<comment type="caution">
    <text evidence="7">The sequence shown here is derived from an EMBL/GenBank/DDBJ whole genome shotgun (WGS) entry which is preliminary data.</text>
</comment>
<evidence type="ECO:0000313" key="7">
    <source>
        <dbReference type="EMBL" id="GAI90764.1"/>
    </source>
</evidence>
<evidence type="ECO:0000256" key="2">
    <source>
        <dbReference type="ARBA" id="ARBA00022692"/>
    </source>
</evidence>
<accession>X1UEJ1</accession>
<keyword evidence="4 5" id="KW-0472">Membrane</keyword>
<protein>
    <recommendedName>
        <fullName evidence="6">Cation efflux protein transmembrane domain-containing protein</fullName>
    </recommendedName>
</protein>
<dbReference type="SUPFAM" id="SSF161111">
    <property type="entry name" value="Cation efflux protein transmembrane domain-like"/>
    <property type="match status" value="1"/>
</dbReference>
<dbReference type="InterPro" id="IPR058533">
    <property type="entry name" value="Cation_efflux_TM"/>
</dbReference>
<sequence length="114" mass="12266">MSYLKNVFSLILSWVLFMKCILSPETASLVSILIHVVLSVLKLGVGFLSRSAGLTADGIDNTVDTLSSLLVWLGIKYDKEKAVSIFILITMFVSVGGVALATFDKIAQRANSGL</sequence>
<evidence type="ECO:0000259" key="6">
    <source>
        <dbReference type="Pfam" id="PF01545"/>
    </source>
</evidence>